<dbReference type="OrthoDB" id="405996at2759"/>
<proteinExistence type="predicted"/>
<feature type="domain" description="SAC" evidence="1">
    <location>
        <begin position="161"/>
        <end position="511"/>
    </location>
</feature>
<name>A0A286UNY6_9AGAM</name>
<dbReference type="EMBL" id="NBII01000003">
    <property type="protein sequence ID" value="PAV21259.1"/>
    <property type="molecule type" value="Genomic_DNA"/>
</dbReference>
<dbReference type="FunCoup" id="A0A286UNY6">
    <property type="interactions" value="199"/>
</dbReference>
<reference evidence="2 3" key="1">
    <citation type="journal article" date="2017" name="Mol. Ecol.">
        <title>Comparative and population genomic landscape of Phellinus noxius: A hypervariable fungus causing root rot in trees.</title>
        <authorList>
            <person name="Chung C.L."/>
            <person name="Lee T.J."/>
            <person name="Akiba M."/>
            <person name="Lee H.H."/>
            <person name="Kuo T.H."/>
            <person name="Liu D."/>
            <person name="Ke H.M."/>
            <person name="Yokoi T."/>
            <person name="Roa M.B."/>
            <person name="Lu M.J."/>
            <person name="Chang Y.Y."/>
            <person name="Ann P.J."/>
            <person name="Tsai J.N."/>
            <person name="Chen C.Y."/>
            <person name="Tzean S.S."/>
            <person name="Ota Y."/>
            <person name="Hattori T."/>
            <person name="Sahashi N."/>
            <person name="Liou R.F."/>
            <person name="Kikuchi T."/>
            <person name="Tsai I.J."/>
        </authorList>
    </citation>
    <scope>NUCLEOTIDE SEQUENCE [LARGE SCALE GENOMIC DNA]</scope>
    <source>
        <strain evidence="2 3">FFPRI411160</strain>
    </source>
</reference>
<dbReference type="PROSITE" id="PS50275">
    <property type="entry name" value="SAC"/>
    <property type="match status" value="1"/>
</dbReference>
<dbReference type="Pfam" id="PF02383">
    <property type="entry name" value="Syja_N"/>
    <property type="match status" value="1"/>
</dbReference>
<keyword evidence="3" id="KW-1185">Reference proteome</keyword>
<dbReference type="PANTHER" id="PTHR45662">
    <property type="entry name" value="PHOSPHATIDYLINOSITIDE PHOSPHATASE SAC1"/>
    <property type="match status" value="1"/>
</dbReference>
<dbReference type="InterPro" id="IPR002013">
    <property type="entry name" value="SAC_dom"/>
</dbReference>
<dbReference type="GO" id="GO:0046856">
    <property type="term" value="P:phosphatidylinositol dephosphorylation"/>
    <property type="evidence" value="ECO:0007669"/>
    <property type="project" value="TreeGrafter"/>
</dbReference>
<dbReference type="GO" id="GO:0005783">
    <property type="term" value="C:endoplasmic reticulum"/>
    <property type="evidence" value="ECO:0007669"/>
    <property type="project" value="TreeGrafter"/>
</dbReference>
<evidence type="ECO:0000259" key="1">
    <source>
        <dbReference type="PROSITE" id="PS50275"/>
    </source>
</evidence>
<evidence type="ECO:0000313" key="2">
    <source>
        <dbReference type="EMBL" id="PAV21259.1"/>
    </source>
</evidence>
<organism evidence="2 3">
    <name type="scientific">Pyrrhoderma noxium</name>
    <dbReference type="NCBI Taxonomy" id="2282107"/>
    <lineage>
        <taxon>Eukaryota</taxon>
        <taxon>Fungi</taxon>
        <taxon>Dikarya</taxon>
        <taxon>Basidiomycota</taxon>
        <taxon>Agaricomycotina</taxon>
        <taxon>Agaricomycetes</taxon>
        <taxon>Hymenochaetales</taxon>
        <taxon>Hymenochaetaceae</taxon>
        <taxon>Pyrrhoderma</taxon>
    </lineage>
</organism>
<dbReference type="STRING" id="2282107.A0A286UNY6"/>
<protein>
    <submittedName>
        <fullName evidence="2">Inositol polyphosphate phosphatase</fullName>
    </submittedName>
</protein>
<dbReference type="PANTHER" id="PTHR45662:SF2">
    <property type="entry name" value="PHOSPHATIDYLINOSITOL-3-PHOSPHATASE SAC1"/>
    <property type="match status" value="1"/>
</dbReference>
<dbReference type="AlphaFoldDB" id="A0A286UNY6"/>
<dbReference type="InParanoid" id="A0A286UNY6"/>
<dbReference type="GO" id="GO:0043812">
    <property type="term" value="F:phosphatidylinositol-4-phosphate phosphatase activity"/>
    <property type="evidence" value="ECO:0007669"/>
    <property type="project" value="TreeGrafter"/>
</dbReference>
<sequence>MYLFLKDDYRSPRTLILCTSTDDERSGTPSRALVFRTAETDSTKVTVEFLHLRDVDLNSAVRLTTRRVKGCLGLINVGEDTFLAVILSATEVGSMRPSKGSPESVARIHDVGFFCLSSHSWDDLSGGDSMSSQGMDPDYNPRDPYTHNNPQPLYEHPCAPLMKILSSGTFYYAIPPQWDISSRLSRRIMKGKQLGSESLAYDDRFLWNEFIVRSLLDFREKLEPEERHEMDLCQFIVLAIQGYVGIFTVPLPAPPTNGMPILATISLISRLGWKRAGTRFNTRGIDDDGNTANFVETETIFNTDENCFSYVQVRGSVPLFWEQQGIQTFGQKIQITRPHASQPAFEKHFAQLIEEYTAVHAINLLGTKENEAILSHAYAQHLHAARSAVFGNDIGITNFDFHAVVRIGGHESVMRELRRQDGVHNNSDRFGYTLFDPSIQEIVVEQSGVFRTNCLDCLDRTNFVQDILSRTCLEQYLFVIRREWITSGSLWTNHRELWAENGDALSRIYAGTGALNTSFTRSGKRTLGGLLSDATKSVSRAYINNFQDKSKQNAIDLFLGNLAGQHPVTIYDPIHDTVNDALTRRLPEYSTTKLSTIFTGTWNLNGRPPSESLLPWLFPRSS</sequence>
<evidence type="ECO:0000313" key="3">
    <source>
        <dbReference type="Proteomes" id="UP000217199"/>
    </source>
</evidence>
<comment type="caution">
    <text evidence="2">The sequence shown here is derived from an EMBL/GenBank/DDBJ whole genome shotgun (WGS) entry which is preliminary data.</text>
</comment>
<accession>A0A286UNY6</accession>
<dbReference type="Proteomes" id="UP000217199">
    <property type="component" value="Unassembled WGS sequence"/>
</dbReference>
<gene>
    <name evidence="2" type="ORF">PNOK_0388600</name>
</gene>